<dbReference type="PROSITE" id="PS51192">
    <property type="entry name" value="HELICASE_ATP_BIND_1"/>
    <property type="match status" value="1"/>
</dbReference>
<feature type="compositionally biased region" description="Low complexity" evidence="2">
    <location>
        <begin position="334"/>
        <end position="364"/>
    </location>
</feature>
<dbReference type="AlphaFoldDB" id="A0A9P1G8V7"/>
<dbReference type="GO" id="GO:0031297">
    <property type="term" value="P:replication fork processing"/>
    <property type="evidence" value="ECO:0007669"/>
    <property type="project" value="TreeGrafter"/>
</dbReference>
<feature type="compositionally biased region" description="Low complexity" evidence="2">
    <location>
        <begin position="263"/>
        <end position="282"/>
    </location>
</feature>
<keyword evidence="7" id="KW-0067">ATP-binding</keyword>
<evidence type="ECO:0000259" key="3">
    <source>
        <dbReference type="PROSITE" id="PS51192"/>
    </source>
</evidence>
<dbReference type="SMART" id="SM00490">
    <property type="entry name" value="HELICc"/>
    <property type="match status" value="1"/>
</dbReference>
<proteinExistence type="predicted"/>
<dbReference type="EMBL" id="CAMXCT030003013">
    <property type="protein sequence ID" value="CAL4789272.1"/>
    <property type="molecule type" value="Genomic_DNA"/>
</dbReference>
<dbReference type="CDD" id="cd18793">
    <property type="entry name" value="SF2_C_SNF"/>
    <property type="match status" value="1"/>
</dbReference>
<comment type="caution">
    <text evidence="5">The sequence shown here is derived from an EMBL/GenBank/DDBJ whole genome shotgun (WGS) entry which is preliminary data.</text>
</comment>
<name>A0A9P1G8V7_9DINO</name>
<dbReference type="PANTHER" id="PTHR45766:SF6">
    <property type="entry name" value="SWI_SNF-RELATED MATRIX-ASSOCIATED ACTIN-DEPENDENT REGULATOR OF CHROMATIN SUBFAMILY A-LIKE PROTEIN 1"/>
    <property type="match status" value="1"/>
</dbReference>
<feature type="compositionally biased region" description="Polar residues" evidence="2">
    <location>
        <begin position="131"/>
        <end position="161"/>
    </location>
</feature>
<evidence type="ECO:0000259" key="4">
    <source>
        <dbReference type="PROSITE" id="PS51194"/>
    </source>
</evidence>
<sequence>MEPAEASGWLKRRSETTEPEAEPKAKGRSFRKEITSEELLTFGKHKGKTFKEALQKDPWYAIWCSDLPEQSLPMRRFLKYAEDQGVVQPSKRPKLEPKPTEAPLDVADAAIFDSFAFAPAVNQPGKHSAFSPHQQLPTSNAVSSPGNIYQQQATPQNSLPNQLQQHAMPQMPQQHPQTNQYQHPSGPQQNQQAVPQMLQQNQSPSQYQYQAARQSGQHVRPPNQQQIQQPSPQQSQRPNQFQQAPAPQMFPRNQSPNQYQHVPAAQFPPQNPPLNQQQAAPQMLEQNQSPSQYQYQAARQSGQNVPPNQQSPQQNQRPNQFQHAPAQFPPQNPPLNQQQTTPQMLQQNQSPSQYQYQAARQSGQHVPPTNQPVRPQMGHVAPPLSSPTTGGLRVTPQEPNASEQARASRHFSPGATPQGLKNAALLEYDGTFEVELGRDKDGGVFTLLSSKKVGKKVFAELKRWPGAKVGPKLDFESRVYLEVVERLRDLYGSRSVKTPPEWVLTMLPDFRKYGALQVPKKVAHVLLADFKAPLLPADACSREGNKVLPYQREAVEFALSRGGRVLLGDEMGLGKTAQALTLASQFPKDFPLLVVCPSSLRGNWLEEASRWLPSSVLPDPEQHVQIVRKGSEKLRMNARVVVVSYDLVAAHETFRRTPAGRPYRMVICDEAHYLKSPSSQRSQALRPVLQGARRCALLTGTPALAKASELYALLQSLLPGLLPDAHNKFCQRYCNEKKIYVGRRQVTQWEGSRLGDELHAILDMVMVRRFKSDVLHQLPAKRRQRVVLEKLSNDQGVLKELKEKMRDFQSHEDGSAPQGSAPELFRLTGLAKMAAVAEYVQYLVEAECRFLLFAHHQAVMDTMQQTLEKMKVGFIRIDGKTSSHRREELVNDFRSKKNLQVALLSITACGQGLNLQVCSTVVFAELHWTPGVLLQAEDRAHRMGQKESVNVHYLIAKDTLDESMYNMLERKQHDVGVMLDGQASRLGAQKVGPKGTFSKPDVEDSADAASGAAEPSGSGTGSDTKGPKQQTLCFKKPQDVIVAPTLEVAPLADATQPTDPIDVD</sequence>
<dbReference type="InterPro" id="IPR046768">
    <property type="entry name" value="ExoX-like_C"/>
</dbReference>
<feature type="region of interest" description="Disordered" evidence="2">
    <location>
        <begin position="988"/>
        <end position="1032"/>
    </location>
</feature>
<evidence type="ECO:0000313" key="5">
    <source>
        <dbReference type="EMBL" id="CAI4001960.1"/>
    </source>
</evidence>
<keyword evidence="1" id="KW-0378">Hydrolase</keyword>
<dbReference type="SUPFAM" id="SSF52540">
    <property type="entry name" value="P-loop containing nucleoside triphosphate hydrolases"/>
    <property type="match status" value="2"/>
</dbReference>
<feature type="domain" description="Helicase ATP-binding" evidence="3">
    <location>
        <begin position="556"/>
        <end position="720"/>
    </location>
</feature>
<feature type="region of interest" description="Disordered" evidence="2">
    <location>
        <begin position="1"/>
        <end position="30"/>
    </location>
</feature>
<dbReference type="GO" id="GO:0016787">
    <property type="term" value="F:hydrolase activity"/>
    <property type="evidence" value="ECO:0007669"/>
    <property type="project" value="UniProtKB-KW"/>
</dbReference>
<gene>
    <name evidence="5" type="ORF">C1SCF055_LOCUS27949</name>
</gene>
<dbReference type="EMBL" id="CAMXCT010003013">
    <property type="protein sequence ID" value="CAI4001960.1"/>
    <property type="molecule type" value="Genomic_DNA"/>
</dbReference>
<accession>A0A9P1G8V7</accession>
<evidence type="ECO:0000313" key="8">
    <source>
        <dbReference type="Proteomes" id="UP001152797"/>
    </source>
</evidence>
<dbReference type="InterPro" id="IPR038718">
    <property type="entry name" value="SNF2-like_sf"/>
</dbReference>
<dbReference type="InterPro" id="IPR049730">
    <property type="entry name" value="SNF2/RAD54-like_C"/>
</dbReference>
<keyword evidence="8" id="KW-1185">Reference proteome</keyword>
<keyword evidence="7" id="KW-0547">Nucleotide-binding</keyword>
<dbReference type="Gene3D" id="3.40.50.10810">
    <property type="entry name" value="Tandem AAA-ATPase domain"/>
    <property type="match status" value="1"/>
</dbReference>
<dbReference type="SMART" id="SM00487">
    <property type="entry name" value="DEXDc"/>
    <property type="match status" value="1"/>
</dbReference>
<evidence type="ECO:0000256" key="2">
    <source>
        <dbReference type="SAM" id="MobiDB-lite"/>
    </source>
</evidence>
<feature type="domain" description="Helicase C-terminal" evidence="4">
    <location>
        <begin position="838"/>
        <end position="992"/>
    </location>
</feature>
<feature type="compositionally biased region" description="Polar residues" evidence="2">
    <location>
        <begin position="284"/>
        <end position="299"/>
    </location>
</feature>
<keyword evidence="7" id="KW-0540">Nuclease</keyword>
<dbReference type="GO" id="GO:0004386">
    <property type="term" value="F:helicase activity"/>
    <property type="evidence" value="ECO:0007669"/>
    <property type="project" value="UniProtKB-KW"/>
</dbReference>
<dbReference type="Pfam" id="PF20600">
    <property type="entry name" value="ExoX-like_C"/>
    <property type="match status" value="1"/>
</dbReference>
<dbReference type="PANTHER" id="PTHR45766">
    <property type="entry name" value="DNA ANNEALING HELICASE AND ENDONUCLEASE ZRANB3 FAMILY MEMBER"/>
    <property type="match status" value="1"/>
</dbReference>
<dbReference type="GO" id="GO:0005524">
    <property type="term" value="F:ATP binding"/>
    <property type="evidence" value="ECO:0007669"/>
    <property type="project" value="InterPro"/>
</dbReference>
<feature type="compositionally biased region" description="Basic and acidic residues" evidence="2">
    <location>
        <begin position="12"/>
        <end position="30"/>
    </location>
</feature>
<feature type="compositionally biased region" description="Low complexity" evidence="2">
    <location>
        <begin position="162"/>
        <end position="184"/>
    </location>
</feature>
<dbReference type="GO" id="GO:0043596">
    <property type="term" value="C:nuclear replication fork"/>
    <property type="evidence" value="ECO:0007669"/>
    <property type="project" value="TreeGrafter"/>
</dbReference>
<dbReference type="Proteomes" id="UP001152797">
    <property type="component" value="Unassembled WGS sequence"/>
</dbReference>
<dbReference type="PROSITE" id="PS51194">
    <property type="entry name" value="HELICASE_CTER"/>
    <property type="match status" value="1"/>
</dbReference>
<feature type="compositionally biased region" description="Low complexity" evidence="2">
    <location>
        <begin position="1007"/>
        <end position="1017"/>
    </location>
</feature>
<feature type="compositionally biased region" description="Low complexity" evidence="2">
    <location>
        <begin position="196"/>
        <end position="252"/>
    </location>
</feature>
<dbReference type="GO" id="GO:0004519">
    <property type="term" value="F:endonuclease activity"/>
    <property type="evidence" value="ECO:0007669"/>
    <property type="project" value="UniProtKB-KW"/>
</dbReference>
<feature type="compositionally biased region" description="Low complexity" evidence="2">
    <location>
        <begin position="300"/>
        <end position="326"/>
    </location>
</feature>
<reference evidence="6" key="2">
    <citation type="submission" date="2024-04" db="EMBL/GenBank/DDBJ databases">
        <authorList>
            <person name="Chen Y."/>
            <person name="Shah S."/>
            <person name="Dougan E. K."/>
            <person name="Thang M."/>
            <person name="Chan C."/>
        </authorList>
    </citation>
    <scope>NUCLEOTIDE SEQUENCE [LARGE SCALE GENOMIC DNA]</scope>
</reference>
<keyword evidence="7" id="KW-0255">Endonuclease</keyword>
<organism evidence="5">
    <name type="scientific">Cladocopium goreaui</name>
    <dbReference type="NCBI Taxonomy" id="2562237"/>
    <lineage>
        <taxon>Eukaryota</taxon>
        <taxon>Sar</taxon>
        <taxon>Alveolata</taxon>
        <taxon>Dinophyceae</taxon>
        <taxon>Suessiales</taxon>
        <taxon>Symbiodiniaceae</taxon>
        <taxon>Cladocopium</taxon>
    </lineage>
</organism>
<dbReference type="OrthoDB" id="2801544at2759"/>
<dbReference type="Gene3D" id="3.40.50.300">
    <property type="entry name" value="P-loop containing nucleotide triphosphate hydrolases"/>
    <property type="match status" value="1"/>
</dbReference>
<dbReference type="InterPro" id="IPR014001">
    <property type="entry name" value="Helicase_ATP-bd"/>
</dbReference>
<feature type="region of interest" description="Disordered" evidence="2">
    <location>
        <begin position="124"/>
        <end position="418"/>
    </location>
</feature>
<evidence type="ECO:0000313" key="7">
    <source>
        <dbReference type="EMBL" id="CAL4789272.1"/>
    </source>
</evidence>
<evidence type="ECO:0000313" key="6">
    <source>
        <dbReference type="EMBL" id="CAL1155335.1"/>
    </source>
</evidence>
<dbReference type="GO" id="GO:0006281">
    <property type="term" value="P:DNA repair"/>
    <property type="evidence" value="ECO:0007669"/>
    <property type="project" value="TreeGrafter"/>
</dbReference>
<dbReference type="EMBL" id="CAMXCT020003013">
    <property type="protein sequence ID" value="CAL1155335.1"/>
    <property type="molecule type" value="Genomic_DNA"/>
</dbReference>
<keyword evidence="7" id="KW-0347">Helicase</keyword>
<dbReference type="InterPro" id="IPR000330">
    <property type="entry name" value="SNF2_N"/>
</dbReference>
<evidence type="ECO:0000256" key="1">
    <source>
        <dbReference type="ARBA" id="ARBA00022801"/>
    </source>
</evidence>
<dbReference type="InterPro" id="IPR027417">
    <property type="entry name" value="P-loop_NTPase"/>
</dbReference>
<dbReference type="Pfam" id="PF00271">
    <property type="entry name" value="Helicase_C"/>
    <property type="match status" value="1"/>
</dbReference>
<reference evidence="5" key="1">
    <citation type="submission" date="2022-10" db="EMBL/GenBank/DDBJ databases">
        <authorList>
            <person name="Chen Y."/>
            <person name="Dougan E. K."/>
            <person name="Chan C."/>
            <person name="Rhodes N."/>
            <person name="Thang M."/>
        </authorList>
    </citation>
    <scope>NUCLEOTIDE SEQUENCE</scope>
</reference>
<dbReference type="Pfam" id="PF00176">
    <property type="entry name" value="SNF2-rel_dom"/>
    <property type="match status" value="1"/>
</dbReference>
<feature type="compositionally biased region" description="Polar residues" evidence="2">
    <location>
        <begin position="185"/>
        <end position="194"/>
    </location>
</feature>
<protein>
    <submittedName>
        <fullName evidence="7">DNA annealing helicase and endonuclease ZRANB3 (Annealing helicase 2) (AH2) (Zinc finger Ran-binding domain-containing protein 3)</fullName>
    </submittedName>
</protein>
<dbReference type="InterPro" id="IPR001650">
    <property type="entry name" value="Helicase_C-like"/>
</dbReference>